<evidence type="ECO:0000259" key="2">
    <source>
        <dbReference type="Pfam" id="PF13248"/>
    </source>
</evidence>
<keyword evidence="1" id="KW-1133">Transmembrane helix</keyword>
<feature type="transmembrane region" description="Helical" evidence="1">
    <location>
        <begin position="28"/>
        <end position="46"/>
    </location>
</feature>
<dbReference type="KEGG" id="ete:ETEE_0508"/>
<dbReference type="EMBL" id="CP006664">
    <property type="protein sequence ID" value="AIJ06985.1"/>
    <property type="molecule type" value="Genomic_DNA"/>
</dbReference>
<name>A0A076LEM8_9GAMM</name>
<dbReference type="Pfam" id="PF13248">
    <property type="entry name" value="Zn_ribbon_3"/>
    <property type="match status" value="1"/>
</dbReference>
<evidence type="ECO:0000313" key="3">
    <source>
        <dbReference type="EMBL" id="AIJ06985.1"/>
    </source>
</evidence>
<protein>
    <submittedName>
        <fullName evidence="3">Putative phage-related membrane protein</fullName>
    </submittedName>
</protein>
<dbReference type="HOGENOM" id="CLU_1474644_0_0_6"/>
<keyword evidence="1" id="KW-0812">Transmembrane</keyword>
<dbReference type="InterPro" id="IPR059113">
    <property type="entry name" value="Znf_ribbon"/>
</dbReference>
<dbReference type="RefSeq" id="WP_034162700.1">
    <property type="nucleotide sequence ID" value="NZ_CP006664.1"/>
</dbReference>
<dbReference type="GeneID" id="33941840"/>
<keyword evidence="1" id="KW-0472">Membrane</keyword>
<proteinExistence type="predicted"/>
<gene>
    <name evidence="3" type="ORF">ETEE_0508</name>
</gene>
<reference evidence="3 4" key="1">
    <citation type="journal article" date="2012" name="PLoS ONE">
        <title>Edwardsiella comparative phylogenomics reveal the new intra/inter-species taxonomic relationships, virulence evolution and niche adaptation mechanisms.</title>
        <authorList>
            <person name="Yang M."/>
            <person name="Lv Y."/>
            <person name="Xiao J."/>
            <person name="Wu H."/>
            <person name="Zheng H."/>
            <person name="Liu Q."/>
            <person name="Zhang Y."/>
            <person name="Wang Q."/>
        </authorList>
    </citation>
    <scope>NUCLEOTIDE SEQUENCE [LARGE SCALE GENOMIC DNA]</scope>
    <source>
        <strain evidence="4">080813</strain>
    </source>
</reference>
<sequence length="178" mass="20257">MELFIVAALLGLIPAFIAQSKGRSFGAWWLYGFFLFIVAIIHALLISKNDKAIEDKQLENGMRKCPFCAELVKKEAIKCKHCGSDIPAFNVAKESNVDYLFVPSCVPINEYIKVDAGRKTINSSKVADVVYKLRKINPDVSSEWIEKRYSDDIEFILSELPHDLREEFSMVYRSILMA</sequence>
<evidence type="ECO:0000256" key="1">
    <source>
        <dbReference type="SAM" id="Phobius"/>
    </source>
</evidence>
<dbReference type="Proteomes" id="UP000028681">
    <property type="component" value="Chromosome"/>
</dbReference>
<feature type="domain" description="Putative zinc-ribbon" evidence="2">
    <location>
        <begin position="62"/>
        <end position="86"/>
    </location>
</feature>
<dbReference type="AlphaFoldDB" id="A0A076LEM8"/>
<organism evidence="3 4">
    <name type="scientific">Edwardsiella anguillarum ET080813</name>
    <dbReference type="NCBI Taxonomy" id="667120"/>
    <lineage>
        <taxon>Bacteria</taxon>
        <taxon>Pseudomonadati</taxon>
        <taxon>Pseudomonadota</taxon>
        <taxon>Gammaproteobacteria</taxon>
        <taxon>Enterobacterales</taxon>
        <taxon>Hafniaceae</taxon>
        <taxon>Edwardsiella</taxon>
    </lineage>
</organism>
<accession>A0A076LEM8</accession>
<evidence type="ECO:0000313" key="4">
    <source>
        <dbReference type="Proteomes" id="UP000028681"/>
    </source>
</evidence>